<dbReference type="RefSeq" id="WP_054534206.1">
    <property type="nucleotide sequence ID" value="NZ_LGKP01000015.1"/>
</dbReference>
<gene>
    <name evidence="2" type="ORF">SE18_09500</name>
</gene>
<feature type="transmembrane region" description="Helical" evidence="1">
    <location>
        <begin position="129"/>
        <end position="152"/>
    </location>
</feature>
<dbReference type="AlphaFoldDB" id="A0A0P6XZ60"/>
<proteinExistence type="predicted"/>
<dbReference type="Proteomes" id="UP000050277">
    <property type="component" value="Unassembled WGS sequence"/>
</dbReference>
<keyword evidence="3" id="KW-1185">Reference proteome</keyword>
<feature type="transmembrane region" description="Helical" evidence="1">
    <location>
        <begin position="101"/>
        <end position="117"/>
    </location>
</feature>
<evidence type="ECO:0000256" key="1">
    <source>
        <dbReference type="SAM" id="Phobius"/>
    </source>
</evidence>
<evidence type="ECO:0000313" key="3">
    <source>
        <dbReference type="Proteomes" id="UP000050277"/>
    </source>
</evidence>
<dbReference type="STRING" id="70996.SE18_09500"/>
<evidence type="ECO:0008006" key="4">
    <source>
        <dbReference type="Google" id="ProtNLM"/>
    </source>
</evidence>
<keyword evidence="1" id="KW-1133">Transmembrane helix</keyword>
<keyword evidence="1" id="KW-0812">Transmembrane</keyword>
<dbReference type="OrthoDB" id="9807874at2"/>
<dbReference type="EMBL" id="LGKP01000015">
    <property type="protein sequence ID" value="KPL88892.1"/>
    <property type="molecule type" value="Genomic_DNA"/>
</dbReference>
<dbReference type="CDD" id="cd19756">
    <property type="entry name" value="Bbox2"/>
    <property type="match status" value="1"/>
</dbReference>
<evidence type="ECO:0000313" key="2">
    <source>
        <dbReference type="EMBL" id="KPL88892.1"/>
    </source>
</evidence>
<comment type="caution">
    <text evidence="2">The sequence shown here is derived from an EMBL/GenBank/DDBJ whole genome shotgun (WGS) entry which is preliminary data.</text>
</comment>
<reference evidence="2 3" key="1">
    <citation type="submission" date="2015-07" db="EMBL/GenBank/DDBJ databases">
        <title>Whole genome sequence of Herpetosiphon geysericola DSM 7119.</title>
        <authorList>
            <person name="Hemp J."/>
            <person name="Ward L.M."/>
            <person name="Pace L.A."/>
            <person name="Fischer W.W."/>
        </authorList>
    </citation>
    <scope>NUCLEOTIDE SEQUENCE [LARGE SCALE GENOMIC DNA]</scope>
    <source>
        <strain evidence="2 3">DSM 7119</strain>
    </source>
</reference>
<keyword evidence="1" id="KW-0472">Membrane</keyword>
<feature type="transmembrane region" description="Helical" evidence="1">
    <location>
        <begin position="71"/>
        <end position="89"/>
    </location>
</feature>
<organism evidence="2 3">
    <name type="scientific">Herpetosiphon geysericola</name>
    <dbReference type="NCBI Taxonomy" id="70996"/>
    <lineage>
        <taxon>Bacteria</taxon>
        <taxon>Bacillati</taxon>
        <taxon>Chloroflexota</taxon>
        <taxon>Chloroflexia</taxon>
        <taxon>Herpetosiphonales</taxon>
        <taxon>Herpetosiphonaceae</taxon>
        <taxon>Herpetosiphon</taxon>
    </lineage>
</organism>
<accession>A0A0P6XZ60</accession>
<name>A0A0P6XZ60_9CHLR</name>
<protein>
    <recommendedName>
        <fullName evidence="4">B box-type domain-containing protein</fullName>
    </recommendedName>
</protein>
<feature type="transmembrane region" description="Helical" evidence="1">
    <location>
        <begin position="172"/>
        <end position="191"/>
    </location>
</feature>
<sequence>MQTTVEEELFCVNHPKEATLLRCSKCLNPICGRCAVRTPVGWRCPDCTGAVAGRTGYYVPTLLSQVTSQQYFKAIAAMLGVAILGGIAWGQFRLVGGWGDWSFWFVFAISLVSGEVVGRISNERRNPQLMWIAGAGVVLAAIVALLWTLGVSNDINPSQWSLYLGESISRRYLGLTLSNGFFVVLGALFAAQRVRE</sequence>